<evidence type="ECO:0000313" key="3">
    <source>
        <dbReference type="Proteomes" id="UP000030652"/>
    </source>
</evidence>
<organism evidence="2 3">
    <name type="scientific">Candidatus Scalindua brodae</name>
    <dbReference type="NCBI Taxonomy" id="237368"/>
    <lineage>
        <taxon>Bacteria</taxon>
        <taxon>Pseudomonadati</taxon>
        <taxon>Planctomycetota</taxon>
        <taxon>Candidatus Brocadiia</taxon>
        <taxon>Candidatus Brocadiales</taxon>
        <taxon>Candidatus Scalinduaceae</taxon>
        <taxon>Candidatus Scalindua</taxon>
    </lineage>
</organism>
<name>A0A0B0ESY9_9BACT</name>
<keyword evidence="1" id="KW-0812">Transmembrane</keyword>
<evidence type="ECO:0000313" key="2">
    <source>
        <dbReference type="EMBL" id="KHE93790.1"/>
    </source>
</evidence>
<dbReference type="AlphaFoldDB" id="A0A0B0ESY9"/>
<dbReference type="EMBL" id="JRYO01000035">
    <property type="protein sequence ID" value="KHE93790.1"/>
    <property type="molecule type" value="Genomic_DNA"/>
</dbReference>
<protein>
    <submittedName>
        <fullName evidence="2">Uncharacterized protein</fullName>
    </submittedName>
</protein>
<keyword evidence="1" id="KW-0472">Membrane</keyword>
<dbReference type="Proteomes" id="UP000030652">
    <property type="component" value="Unassembled WGS sequence"/>
</dbReference>
<accession>A0A0B0ESY9</accession>
<dbReference type="eggNOG" id="COG4191">
    <property type="taxonomic scope" value="Bacteria"/>
</dbReference>
<gene>
    <name evidence="2" type="ORF">SCABRO_00438</name>
</gene>
<feature type="transmembrane region" description="Helical" evidence="1">
    <location>
        <begin position="296"/>
        <end position="314"/>
    </location>
</feature>
<comment type="caution">
    <text evidence="2">The sequence shown here is derived from an EMBL/GenBank/DDBJ whole genome shotgun (WGS) entry which is preliminary data.</text>
</comment>
<feature type="transmembrane region" description="Helical" evidence="1">
    <location>
        <begin position="320"/>
        <end position="338"/>
    </location>
</feature>
<evidence type="ECO:0000256" key="1">
    <source>
        <dbReference type="SAM" id="Phobius"/>
    </source>
</evidence>
<proteinExistence type="predicted"/>
<sequence length="531" mass="61806">MFDLTKFSLQDMSEIGDALQQLELKAKNIDELSDMMVRYFFDNLGDTQTGEKSSVLVRFFMTYPYSSLDTNLRQLVDKMLDGQSVHQDMKCLKLSATAGLQPEWNSTIHSKGHRILPLQNEDMLKKNIMVHNFIHQMGMDVSNVLNPDPKLSSELEGRVFNVYHVPDAIGSPHIPAQKEFVESYGVKSAIGLGGMLPTGNLFALLIFSKTKVPRDTANLFKNIALNVRMAVMPFVNEKIFVIDKDEITEEERLRSFITTQTSLLEVYKRATTENTRRTESVSFNIVNVIGKVTKKVWLYVCLIFISAFFLFIHWLEHIEFTLHLAAIPIEILFGALLIEKILERKKKTEQSKRLMHFRCYLFRSRLRNIYLANLNALKSPIISISKIKSASLEELKQMRKDAEHIEYVSLDAMETIITEYVPAYHAFYSFMEWTIIHDIDSGFENMIYILHFIEEVELFKHNNHDIHYVYEAQRNRSVMKKVKKVLAEGLFNFLDFLIELKKKDPALYYELLADYEESPRDTRIIYERRNS</sequence>
<reference evidence="2 3" key="1">
    <citation type="submission" date="2014-10" db="EMBL/GenBank/DDBJ databases">
        <title>Draft genome of anammox bacterium scalindua brodae, obtained using differential coverage binning of sequence data from two enrichment reactors.</title>
        <authorList>
            <person name="Speth D.R."/>
            <person name="Russ L."/>
            <person name="Kartal B."/>
            <person name="Op den Camp H.J."/>
            <person name="Dutilh B.E."/>
            <person name="Jetten M.S."/>
        </authorList>
    </citation>
    <scope>NUCLEOTIDE SEQUENCE [LARGE SCALE GENOMIC DNA]</scope>
    <source>
        <strain evidence="2">RU1</strain>
    </source>
</reference>
<keyword evidence="1" id="KW-1133">Transmembrane helix</keyword>